<name>A0A8S1BP04_ARCPL</name>
<comment type="caution">
    <text evidence="2">The sequence shown here is derived from an EMBL/GenBank/DDBJ whole genome shotgun (WGS) entry which is preliminary data.</text>
</comment>
<reference evidence="2 3" key="1">
    <citation type="submission" date="2020-04" db="EMBL/GenBank/DDBJ databases">
        <authorList>
            <person name="Wallbank WR R."/>
            <person name="Pardo Diaz C."/>
            <person name="Kozak K."/>
            <person name="Martin S."/>
            <person name="Jiggins C."/>
            <person name="Moest M."/>
            <person name="Warren A I."/>
            <person name="Byers J.R.P. K."/>
            <person name="Montejo-Kovacevich G."/>
            <person name="Yen C E."/>
        </authorList>
    </citation>
    <scope>NUCLEOTIDE SEQUENCE [LARGE SCALE GENOMIC DNA]</scope>
</reference>
<feature type="region of interest" description="Disordered" evidence="1">
    <location>
        <begin position="80"/>
        <end position="104"/>
    </location>
</feature>
<evidence type="ECO:0000313" key="2">
    <source>
        <dbReference type="EMBL" id="CAB3260152.1"/>
    </source>
</evidence>
<keyword evidence="3" id="KW-1185">Reference proteome</keyword>
<gene>
    <name evidence="2" type="ORF">APLA_LOCUS17252</name>
</gene>
<dbReference type="EMBL" id="CADEBC010000733">
    <property type="protein sequence ID" value="CAB3260152.1"/>
    <property type="molecule type" value="Genomic_DNA"/>
</dbReference>
<organism evidence="2 3">
    <name type="scientific">Arctia plantaginis</name>
    <name type="common">Wood tiger moth</name>
    <name type="synonym">Phalaena plantaginis</name>
    <dbReference type="NCBI Taxonomy" id="874455"/>
    <lineage>
        <taxon>Eukaryota</taxon>
        <taxon>Metazoa</taxon>
        <taxon>Ecdysozoa</taxon>
        <taxon>Arthropoda</taxon>
        <taxon>Hexapoda</taxon>
        <taxon>Insecta</taxon>
        <taxon>Pterygota</taxon>
        <taxon>Neoptera</taxon>
        <taxon>Endopterygota</taxon>
        <taxon>Lepidoptera</taxon>
        <taxon>Glossata</taxon>
        <taxon>Ditrysia</taxon>
        <taxon>Noctuoidea</taxon>
        <taxon>Erebidae</taxon>
        <taxon>Arctiinae</taxon>
        <taxon>Arctia</taxon>
    </lineage>
</organism>
<proteinExistence type="predicted"/>
<dbReference type="Proteomes" id="UP000494106">
    <property type="component" value="Unassembled WGS sequence"/>
</dbReference>
<evidence type="ECO:0000256" key="1">
    <source>
        <dbReference type="SAM" id="MobiDB-lite"/>
    </source>
</evidence>
<sequence length="104" mass="10714">MGVGTTTAALDGCSPARPEIPGPLTLPVFWGAYVGFFNRGDIPSLGFSTSLGAANPLPDSPVRPPFQSRVPLAVVMRCEHSSPSSKSGLGGDAGWLDPSPQFST</sequence>
<protein>
    <submittedName>
        <fullName evidence="2">Uncharacterized protein</fullName>
    </submittedName>
</protein>
<accession>A0A8S1BP04</accession>
<evidence type="ECO:0000313" key="3">
    <source>
        <dbReference type="Proteomes" id="UP000494106"/>
    </source>
</evidence>
<dbReference type="AlphaFoldDB" id="A0A8S1BP04"/>